<dbReference type="EMBL" id="AP014809">
    <property type="protein sequence ID" value="BAU88781.1"/>
    <property type="molecule type" value="Genomic_DNA"/>
</dbReference>
<dbReference type="Proteomes" id="UP000218288">
    <property type="component" value="Chromosome"/>
</dbReference>
<dbReference type="OrthoDB" id="9792626at2"/>
<evidence type="ECO:0000313" key="3">
    <source>
        <dbReference type="Proteomes" id="UP000218288"/>
    </source>
</evidence>
<accession>A0A160PBR3</accession>
<organism evidence="2 3">
    <name type="scientific">Methylorubrum populi</name>
    <dbReference type="NCBI Taxonomy" id="223967"/>
    <lineage>
        <taxon>Bacteria</taxon>
        <taxon>Pseudomonadati</taxon>
        <taxon>Pseudomonadota</taxon>
        <taxon>Alphaproteobacteria</taxon>
        <taxon>Hyphomicrobiales</taxon>
        <taxon>Methylobacteriaceae</taxon>
        <taxon>Methylorubrum</taxon>
    </lineage>
</organism>
<dbReference type="InterPro" id="IPR037523">
    <property type="entry name" value="VOC_core"/>
</dbReference>
<dbReference type="RefSeq" id="WP_096483010.1">
    <property type="nucleotide sequence ID" value="NZ_AP014809.1"/>
</dbReference>
<dbReference type="Pfam" id="PF00903">
    <property type="entry name" value="Glyoxalase"/>
    <property type="match status" value="1"/>
</dbReference>
<dbReference type="InterPro" id="IPR004360">
    <property type="entry name" value="Glyas_Fos-R_dOase_dom"/>
</dbReference>
<dbReference type="Gene3D" id="3.10.180.10">
    <property type="entry name" value="2,3-Dihydroxybiphenyl 1,2-Dioxygenase, domain 1"/>
    <property type="match status" value="1"/>
</dbReference>
<name>A0A160PBR3_9HYPH</name>
<reference evidence="2 3" key="1">
    <citation type="journal article" date="2016" name="Genome Announc.">
        <title>Complete Genome Sequence of Methylobacterium populi P-1M, Isolated from Pink-Pigmented Household Biofilm.</title>
        <authorList>
            <person name="Morohoshi T."/>
            <person name="Ikeda T."/>
        </authorList>
    </citation>
    <scope>NUCLEOTIDE SEQUENCE [LARGE SCALE GENOMIC DNA]</scope>
    <source>
        <strain evidence="2 3">P-1M</strain>
    </source>
</reference>
<dbReference type="InterPro" id="IPR029068">
    <property type="entry name" value="Glyas_Bleomycin-R_OHBP_Dase"/>
</dbReference>
<dbReference type="SUPFAM" id="SSF54593">
    <property type="entry name" value="Glyoxalase/Bleomycin resistance protein/Dihydroxybiphenyl dioxygenase"/>
    <property type="match status" value="1"/>
</dbReference>
<sequence>MDNPPDTDPRPRLVGVNHVALEVGDLEAALAFYGAIFAFTLRGRAEKMAFLDMGDQFLALAETPAAAARPADYRPDGHFGLVVDDRSRAKALAEAAGARMIEGSFLDFLDPWGNRVEVVSYADVQFTKAPEVQAGMGLDLSKSEKALRQLAEKGMNTGAIG</sequence>
<dbReference type="AlphaFoldDB" id="A0A160PBR3"/>
<feature type="domain" description="VOC" evidence="1">
    <location>
        <begin position="15"/>
        <end position="134"/>
    </location>
</feature>
<proteinExistence type="predicted"/>
<evidence type="ECO:0000259" key="1">
    <source>
        <dbReference type="PROSITE" id="PS51819"/>
    </source>
</evidence>
<dbReference type="PROSITE" id="PS51819">
    <property type="entry name" value="VOC"/>
    <property type="match status" value="1"/>
</dbReference>
<gene>
    <name evidence="2" type="ORF">MPPM_0176</name>
</gene>
<evidence type="ECO:0000313" key="2">
    <source>
        <dbReference type="EMBL" id="BAU88781.1"/>
    </source>
</evidence>
<protein>
    <submittedName>
        <fullName evidence="2">Glyoxalase/bleomycin resistance protein</fullName>
    </submittedName>
</protein>